<feature type="domain" description="Beta-lactamase-related" evidence="2">
    <location>
        <begin position="41"/>
        <end position="376"/>
    </location>
</feature>
<feature type="chain" id="PRO_5046357814" evidence="1">
    <location>
        <begin position="28"/>
        <end position="506"/>
    </location>
</feature>
<comment type="caution">
    <text evidence="3">The sequence shown here is derived from an EMBL/GenBank/DDBJ whole genome shotgun (WGS) entry which is preliminary data.</text>
</comment>
<dbReference type="Proteomes" id="UP001560573">
    <property type="component" value="Unassembled WGS sequence"/>
</dbReference>
<dbReference type="EMBL" id="JAULBC010000003">
    <property type="protein sequence ID" value="MEX6688243.1"/>
    <property type="molecule type" value="Genomic_DNA"/>
</dbReference>
<dbReference type="InterPro" id="IPR001466">
    <property type="entry name" value="Beta-lactam-related"/>
</dbReference>
<dbReference type="RefSeq" id="WP_369329652.1">
    <property type="nucleotide sequence ID" value="NZ_JAULBC010000003.1"/>
</dbReference>
<gene>
    <name evidence="3" type="ORF">QTN47_12090</name>
</gene>
<dbReference type="InterPro" id="IPR050491">
    <property type="entry name" value="AmpC-like"/>
</dbReference>
<sequence>MMKYRKPLRILKTAVLLCTLCASKVLSQETQDFEKAFPVVEKVFNDFATQNHYPGLVYGIVKDGKLVYTGATGFINIEKKYPATAKSDFRIASMTKSFVSVAILQLRDAGKLRLDDPASMYIPELKDQKYLATDAPVITIRHLLTHSAGFPEDNPWGDRQLAITNEQFKNMLKKGISFSNVPGIAYEYSNMGFAMLGYIVQKVSGETYAAYITNHILKPLGMSHTYFEYSKVPEEQLAHGYRWLNNNWVEQPMLHDGAYGAMGGMITTMEDFAKYVAFQLSAWPPRNDHEDGTLKRSSLREMQQPWRFNNLNSFSNSSKPCPVVSAYGYGLRWSKDCKGIVSVGHTGGLPGFGSNWVILPDYGIGIISFSNLTYASASYINGKVIDTLLKLTGLKPRPIPVSPILERRKNELIKLLPDWRNSASQKIFAENFFMDYFEDSLRNEAQQIFKKAGKIINIRELIPENNLRGTFIMEGENADIRVSFTLTPETPALIQAYDIEAIEKTH</sequence>
<protein>
    <submittedName>
        <fullName evidence="3">Serine hydrolase domain-containing protein</fullName>
        <ecNumber evidence="3">3.1.1.103</ecNumber>
    </submittedName>
</protein>
<dbReference type="Gene3D" id="3.40.710.10">
    <property type="entry name" value="DD-peptidase/beta-lactamase superfamily"/>
    <property type="match status" value="1"/>
</dbReference>
<reference evidence="3 4" key="1">
    <citation type="submission" date="2023-07" db="EMBL/GenBank/DDBJ databases">
        <authorList>
            <person name="Lian W.-H."/>
        </authorList>
    </citation>
    <scope>NUCLEOTIDE SEQUENCE [LARGE SCALE GENOMIC DNA]</scope>
    <source>
        <strain evidence="3 4">SYSU DXS3180</strain>
    </source>
</reference>
<dbReference type="SUPFAM" id="SSF56601">
    <property type="entry name" value="beta-lactamase/transpeptidase-like"/>
    <property type="match status" value="1"/>
</dbReference>
<keyword evidence="3" id="KW-0378">Hydrolase</keyword>
<evidence type="ECO:0000313" key="3">
    <source>
        <dbReference type="EMBL" id="MEX6688243.1"/>
    </source>
</evidence>
<dbReference type="PANTHER" id="PTHR46825:SF9">
    <property type="entry name" value="BETA-LACTAMASE-RELATED DOMAIN-CONTAINING PROTEIN"/>
    <property type="match status" value="1"/>
</dbReference>
<evidence type="ECO:0000313" key="4">
    <source>
        <dbReference type="Proteomes" id="UP001560573"/>
    </source>
</evidence>
<keyword evidence="4" id="KW-1185">Reference proteome</keyword>
<evidence type="ECO:0000256" key="1">
    <source>
        <dbReference type="SAM" id="SignalP"/>
    </source>
</evidence>
<evidence type="ECO:0000259" key="2">
    <source>
        <dbReference type="Pfam" id="PF00144"/>
    </source>
</evidence>
<organism evidence="3 4">
    <name type="scientific">Danxiaibacter flavus</name>
    <dbReference type="NCBI Taxonomy" id="3049108"/>
    <lineage>
        <taxon>Bacteria</taxon>
        <taxon>Pseudomonadati</taxon>
        <taxon>Bacteroidota</taxon>
        <taxon>Chitinophagia</taxon>
        <taxon>Chitinophagales</taxon>
        <taxon>Chitinophagaceae</taxon>
        <taxon>Danxiaibacter</taxon>
    </lineage>
</organism>
<dbReference type="GO" id="GO:0016787">
    <property type="term" value="F:hydrolase activity"/>
    <property type="evidence" value="ECO:0007669"/>
    <property type="project" value="UniProtKB-KW"/>
</dbReference>
<accession>A0ABV3ZEJ7</accession>
<dbReference type="PANTHER" id="PTHR46825">
    <property type="entry name" value="D-ALANYL-D-ALANINE-CARBOXYPEPTIDASE/ENDOPEPTIDASE AMPH"/>
    <property type="match status" value="1"/>
</dbReference>
<name>A0ABV3ZEJ7_9BACT</name>
<dbReference type="EC" id="3.1.1.103" evidence="3"/>
<dbReference type="InterPro" id="IPR012338">
    <property type="entry name" value="Beta-lactam/transpept-like"/>
</dbReference>
<feature type="signal peptide" evidence="1">
    <location>
        <begin position="1"/>
        <end position="27"/>
    </location>
</feature>
<keyword evidence="1" id="KW-0732">Signal</keyword>
<proteinExistence type="predicted"/>
<dbReference type="Pfam" id="PF00144">
    <property type="entry name" value="Beta-lactamase"/>
    <property type="match status" value="1"/>
</dbReference>